<reference evidence="1" key="1">
    <citation type="journal article" date="2022" name="bioRxiv">
        <title>Sequencing and chromosome-scale assembly of the giantPleurodeles waltlgenome.</title>
        <authorList>
            <person name="Brown T."/>
            <person name="Elewa A."/>
            <person name="Iarovenko S."/>
            <person name="Subramanian E."/>
            <person name="Araus A.J."/>
            <person name="Petzold A."/>
            <person name="Susuki M."/>
            <person name="Suzuki K.-i.T."/>
            <person name="Hayashi T."/>
            <person name="Toyoda A."/>
            <person name="Oliveira C."/>
            <person name="Osipova E."/>
            <person name="Leigh N.D."/>
            <person name="Simon A."/>
            <person name="Yun M.H."/>
        </authorList>
    </citation>
    <scope>NUCLEOTIDE SEQUENCE</scope>
    <source>
        <strain evidence="1">20211129_DDA</strain>
        <tissue evidence="1">Liver</tissue>
    </source>
</reference>
<gene>
    <name evidence="1" type="ORF">NDU88_002391</name>
</gene>
<comment type="caution">
    <text evidence="1">The sequence shown here is derived from an EMBL/GenBank/DDBJ whole genome shotgun (WGS) entry which is preliminary data.</text>
</comment>
<organism evidence="1 2">
    <name type="scientific">Pleurodeles waltl</name>
    <name type="common">Iberian ribbed newt</name>
    <dbReference type="NCBI Taxonomy" id="8319"/>
    <lineage>
        <taxon>Eukaryota</taxon>
        <taxon>Metazoa</taxon>
        <taxon>Chordata</taxon>
        <taxon>Craniata</taxon>
        <taxon>Vertebrata</taxon>
        <taxon>Euteleostomi</taxon>
        <taxon>Amphibia</taxon>
        <taxon>Batrachia</taxon>
        <taxon>Caudata</taxon>
        <taxon>Salamandroidea</taxon>
        <taxon>Salamandridae</taxon>
        <taxon>Pleurodelinae</taxon>
        <taxon>Pleurodeles</taxon>
    </lineage>
</organism>
<evidence type="ECO:0000313" key="1">
    <source>
        <dbReference type="EMBL" id="KAJ1185599.1"/>
    </source>
</evidence>
<sequence length="110" mass="12104">MEAQLGAIQIETGELGADRAKLMERLEETESSVTSIRSFLVIMQDHLKALHTKVSELKARAEAAEGRSRRNNVSVVGFSKLSKGLTAELFWRGLADDDGPGYQGPKIILY</sequence>
<dbReference type="AlphaFoldDB" id="A0AAV7U947"/>
<dbReference type="Proteomes" id="UP001066276">
    <property type="component" value="Chromosome 3_1"/>
</dbReference>
<accession>A0AAV7U947</accession>
<proteinExistence type="predicted"/>
<dbReference type="EMBL" id="JANPWB010000005">
    <property type="protein sequence ID" value="KAJ1185599.1"/>
    <property type="molecule type" value="Genomic_DNA"/>
</dbReference>
<evidence type="ECO:0000313" key="2">
    <source>
        <dbReference type="Proteomes" id="UP001066276"/>
    </source>
</evidence>
<keyword evidence="2" id="KW-1185">Reference proteome</keyword>
<name>A0AAV7U947_PLEWA</name>
<protein>
    <submittedName>
        <fullName evidence="1">Uncharacterized protein</fullName>
    </submittedName>
</protein>